<feature type="non-terminal residue" evidence="3">
    <location>
        <position position="113"/>
    </location>
</feature>
<feature type="coiled-coil region" evidence="1">
    <location>
        <begin position="82"/>
        <end position="109"/>
    </location>
</feature>
<feature type="compositionally biased region" description="Basic and acidic residues" evidence="2">
    <location>
        <begin position="16"/>
        <end position="28"/>
    </location>
</feature>
<keyword evidence="1" id="KW-0175">Coiled coil</keyword>
<comment type="caution">
    <text evidence="3">The sequence shown here is derived from an EMBL/GenBank/DDBJ whole genome shotgun (WGS) entry which is preliminary data.</text>
</comment>
<evidence type="ECO:0000313" key="4">
    <source>
        <dbReference type="Proteomes" id="UP001303222"/>
    </source>
</evidence>
<keyword evidence="4" id="KW-1185">Reference proteome</keyword>
<dbReference type="EMBL" id="MU859205">
    <property type="protein sequence ID" value="KAK3949662.1"/>
    <property type="molecule type" value="Genomic_DNA"/>
</dbReference>
<feature type="compositionally biased region" description="Low complexity" evidence="2">
    <location>
        <begin position="1"/>
        <end position="15"/>
    </location>
</feature>
<dbReference type="AlphaFoldDB" id="A0AAN6NTM7"/>
<organism evidence="3 4">
    <name type="scientific">Pseudoneurospora amorphoporcata</name>
    <dbReference type="NCBI Taxonomy" id="241081"/>
    <lineage>
        <taxon>Eukaryota</taxon>
        <taxon>Fungi</taxon>
        <taxon>Dikarya</taxon>
        <taxon>Ascomycota</taxon>
        <taxon>Pezizomycotina</taxon>
        <taxon>Sordariomycetes</taxon>
        <taxon>Sordariomycetidae</taxon>
        <taxon>Sordariales</taxon>
        <taxon>Sordariaceae</taxon>
        <taxon>Pseudoneurospora</taxon>
    </lineage>
</organism>
<protein>
    <submittedName>
        <fullName evidence="3">Uncharacterized protein</fullName>
    </submittedName>
</protein>
<dbReference type="Proteomes" id="UP001303222">
    <property type="component" value="Unassembled WGS sequence"/>
</dbReference>
<accession>A0AAN6NTM7</accession>
<gene>
    <name evidence="3" type="ORF">QBC32DRAFT_199985</name>
</gene>
<evidence type="ECO:0000256" key="1">
    <source>
        <dbReference type="SAM" id="Coils"/>
    </source>
</evidence>
<proteinExistence type="predicted"/>
<evidence type="ECO:0000313" key="3">
    <source>
        <dbReference type="EMBL" id="KAK3949662.1"/>
    </source>
</evidence>
<evidence type="ECO:0000256" key="2">
    <source>
        <dbReference type="SAM" id="MobiDB-lite"/>
    </source>
</evidence>
<sequence length="113" mass="13076">NRASSAPAPTSSASKEPARNEEAKRNGDTTDIVHPTPNRIMKNLQSRLADREKKNMFMARCIKELERCKKYTMSMREIHVRLIEHEEEGMALEKEMKDLEDDCEGLVAKWEGW</sequence>
<reference evidence="3" key="2">
    <citation type="submission" date="2023-06" db="EMBL/GenBank/DDBJ databases">
        <authorList>
            <consortium name="Lawrence Berkeley National Laboratory"/>
            <person name="Mondo S.J."/>
            <person name="Hensen N."/>
            <person name="Bonometti L."/>
            <person name="Westerberg I."/>
            <person name="Brannstrom I.O."/>
            <person name="Guillou S."/>
            <person name="Cros-Aarteil S."/>
            <person name="Calhoun S."/>
            <person name="Haridas S."/>
            <person name="Kuo A."/>
            <person name="Pangilinan J."/>
            <person name="Riley R."/>
            <person name="Labutti K."/>
            <person name="Andreopoulos B."/>
            <person name="Lipzen A."/>
            <person name="Chen C."/>
            <person name="Yanf M."/>
            <person name="Daum C."/>
            <person name="Ng V."/>
            <person name="Clum A."/>
            <person name="Steindorff A."/>
            <person name="Ohm R."/>
            <person name="Martin F."/>
            <person name="Silar P."/>
            <person name="Natvig D."/>
            <person name="Lalanne C."/>
            <person name="Gautier V."/>
            <person name="Ament-Velasquez S.L."/>
            <person name="Kruys A."/>
            <person name="Hutchinson M.I."/>
            <person name="Powell A.J."/>
            <person name="Barry K."/>
            <person name="Miller A.N."/>
            <person name="Grigoriev I.V."/>
            <person name="Debuchy R."/>
            <person name="Gladieux P."/>
            <person name="Thoren M.H."/>
            <person name="Johannesson H."/>
        </authorList>
    </citation>
    <scope>NUCLEOTIDE SEQUENCE</scope>
    <source>
        <strain evidence="3">CBS 626.80</strain>
    </source>
</reference>
<feature type="region of interest" description="Disordered" evidence="2">
    <location>
        <begin position="1"/>
        <end position="36"/>
    </location>
</feature>
<name>A0AAN6NTM7_9PEZI</name>
<reference evidence="3" key="1">
    <citation type="journal article" date="2023" name="Mol. Phylogenet. Evol.">
        <title>Genome-scale phylogeny and comparative genomics of the fungal order Sordariales.</title>
        <authorList>
            <person name="Hensen N."/>
            <person name="Bonometti L."/>
            <person name="Westerberg I."/>
            <person name="Brannstrom I.O."/>
            <person name="Guillou S."/>
            <person name="Cros-Aarteil S."/>
            <person name="Calhoun S."/>
            <person name="Haridas S."/>
            <person name="Kuo A."/>
            <person name="Mondo S."/>
            <person name="Pangilinan J."/>
            <person name="Riley R."/>
            <person name="LaButti K."/>
            <person name="Andreopoulos B."/>
            <person name="Lipzen A."/>
            <person name="Chen C."/>
            <person name="Yan M."/>
            <person name="Daum C."/>
            <person name="Ng V."/>
            <person name="Clum A."/>
            <person name="Steindorff A."/>
            <person name="Ohm R.A."/>
            <person name="Martin F."/>
            <person name="Silar P."/>
            <person name="Natvig D.O."/>
            <person name="Lalanne C."/>
            <person name="Gautier V."/>
            <person name="Ament-Velasquez S.L."/>
            <person name="Kruys A."/>
            <person name="Hutchinson M.I."/>
            <person name="Powell A.J."/>
            <person name="Barry K."/>
            <person name="Miller A.N."/>
            <person name="Grigoriev I.V."/>
            <person name="Debuchy R."/>
            <person name="Gladieux P."/>
            <person name="Hiltunen Thoren M."/>
            <person name="Johannesson H."/>
        </authorList>
    </citation>
    <scope>NUCLEOTIDE SEQUENCE</scope>
    <source>
        <strain evidence="3">CBS 626.80</strain>
    </source>
</reference>
<feature type="non-terminal residue" evidence="3">
    <location>
        <position position="1"/>
    </location>
</feature>